<proteinExistence type="predicted"/>
<sequence length="108" mass="12339">MYAKKIIGGEQTVEHRKRFLHTSSQAIVYSSGIDKSVGLFLKLGIPVEVEDGYEIPIISLTEFTSTSLDTLQQKFPGFKAPRSYIYLDRPDKKPLLDYFLRQAVKKEI</sequence>
<evidence type="ECO:0008006" key="3">
    <source>
        <dbReference type="Google" id="ProtNLM"/>
    </source>
</evidence>
<organism evidence="1 2">
    <name type="scientific">Companilactobacillus nodensis DSM 19682 = JCM 14932 = NBRC 107160</name>
    <dbReference type="NCBI Taxonomy" id="1423775"/>
    <lineage>
        <taxon>Bacteria</taxon>
        <taxon>Bacillati</taxon>
        <taxon>Bacillota</taxon>
        <taxon>Bacilli</taxon>
        <taxon>Lactobacillales</taxon>
        <taxon>Lactobacillaceae</taxon>
        <taxon>Companilactobacillus</taxon>
    </lineage>
</organism>
<evidence type="ECO:0000313" key="2">
    <source>
        <dbReference type="Proteomes" id="UP000051248"/>
    </source>
</evidence>
<comment type="caution">
    <text evidence="1">The sequence shown here is derived from an EMBL/GenBank/DDBJ whole genome shotgun (WGS) entry which is preliminary data.</text>
</comment>
<dbReference type="Proteomes" id="UP000051248">
    <property type="component" value="Unassembled WGS sequence"/>
</dbReference>
<dbReference type="PATRIC" id="fig|1423775.4.peg.662"/>
<evidence type="ECO:0000313" key="1">
    <source>
        <dbReference type="EMBL" id="KRK79513.1"/>
    </source>
</evidence>
<gene>
    <name evidence="1" type="ORF">FD03_GL000648</name>
</gene>
<keyword evidence="2" id="KW-1185">Reference proteome</keyword>
<dbReference type="STRING" id="1423775.FD03_GL000648"/>
<dbReference type="eggNOG" id="ENOG50309UQ">
    <property type="taxonomic scope" value="Bacteria"/>
</dbReference>
<accession>A0A0R1KF42</accession>
<dbReference type="AlphaFoldDB" id="A0A0R1KF42"/>
<reference evidence="1 2" key="1">
    <citation type="journal article" date="2015" name="Genome Announc.">
        <title>Expanding the biotechnology potential of lactobacilli through comparative genomics of 213 strains and associated genera.</title>
        <authorList>
            <person name="Sun Z."/>
            <person name="Harris H.M."/>
            <person name="McCann A."/>
            <person name="Guo C."/>
            <person name="Argimon S."/>
            <person name="Zhang W."/>
            <person name="Yang X."/>
            <person name="Jeffery I.B."/>
            <person name="Cooney J.C."/>
            <person name="Kagawa T.F."/>
            <person name="Liu W."/>
            <person name="Song Y."/>
            <person name="Salvetti E."/>
            <person name="Wrobel A."/>
            <person name="Rasinkangas P."/>
            <person name="Parkhill J."/>
            <person name="Rea M.C."/>
            <person name="O'Sullivan O."/>
            <person name="Ritari J."/>
            <person name="Douillard F.P."/>
            <person name="Paul Ross R."/>
            <person name="Yang R."/>
            <person name="Briner A.E."/>
            <person name="Felis G.E."/>
            <person name="de Vos W.M."/>
            <person name="Barrangou R."/>
            <person name="Klaenhammer T.R."/>
            <person name="Caufield P.W."/>
            <person name="Cui Y."/>
            <person name="Zhang H."/>
            <person name="O'Toole P.W."/>
        </authorList>
    </citation>
    <scope>NUCLEOTIDE SEQUENCE [LARGE SCALE GENOMIC DNA]</scope>
    <source>
        <strain evidence="1 2">DSM 19682</strain>
    </source>
</reference>
<protein>
    <recommendedName>
        <fullName evidence="3">ASCH domain-containing protein</fullName>
    </recommendedName>
</protein>
<name>A0A0R1KF42_9LACO</name>
<dbReference type="EMBL" id="AZDZ01000014">
    <property type="protein sequence ID" value="KRK79513.1"/>
    <property type="molecule type" value="Genomic_DNA"/>
</dbReference>